<dbReference type="Proteomes" id="UP000027982">
    <property type="component" value="Chromosome"/>
</dbReference>
<gene>
    <name evidence="2" type="ORF">OP10G_4745</name>
</gene>
<feature type="transmembrane region" description="Helical" evidence="1">
    <location>
        <begin position="72"/>
        <end position="95"/>
    </location>
</feature>
<sequence>MFAKRVAALVAVAVIVSAALGGLTGAAGMVLGIIATSVTILGWWPPIRLLGTVADEISGADPDLPNRKAATLGTSYVVVIFLVKIPIFLLLGLLARHLGGAAAACFLGGLGLVYFVLIWWLLTRDQRAA</sequence>
<keyword evidence="1" id="KW-0812">Transmembrane</keyword>
<feature type="transmembrane region" description="Helical" evidence="1">
    <location>
        <begin position="101"/>
        <end position="122"/>
    </location>
</feature>
<name>A0A068NX84_FIMGI</name>
<reference evidence="2 3" key="1">
    <citation type="journal article" date="2014" name="PLoS ONE">
        <title>The first complete genome sequence of the class fimbriimonadia in the phylum armatimonadetes.</title>
        <authorList>
            <person name="Hu Z.Y."/>
            <person name="Wang Y.Z."/>
            <person name="Im W.T."/>
            <person name="Wang S.Y."/>
            <person name="Zhao G.P."/>
            <person name="Zheng H.J."/>
            <person name="Quan Z.X."/>
        </authorList>
    </citation>
    <scope>NUCLEOTIDE SEQUENCE [LARGE SCALE GENOMIC DNA]</scope>
    <source>
        <strain evidence="2">Gsoil 348</strain>
    </source>
</reference>
<organism evidence="2 3">
    <name type="scientific">Fimbriimonas ginsengisoli Gsoil 348</name>
    <dbReference type="NCBI Taxonomy" id="661478"/>
    <lineage>
        <taxon>Bacteria</taxon>
        <taxon>Bacillati</taxon>
        <taxon>Armatimonadota</taxon>
        <taxon>Fimbriimonadia</taxon>
        <taxon>Fimbriimonadales</taxon>
        <taxon>Fimbriimonadaceae</taxon>
        <taxon>Fimbriimonas</taxon>
    </lineage>
</organism>
<protein>
    <submittedName>
        <fullName evidence="2">Uncharacterized protein</fullName>
    </submittedName>
</protein>
<dbReference type="AlphaFoldDB" id="A0A068NX84"/>
<proteinExistence type="predicted"/>
<evidence type="ECO:0000313" key="3">
    <source>
        <dbReference type="Proteomes" id="UP000027982"/>
    </source>
</evidence>
<keyword evidence="3" id="KW-1185">Reference proteome</keyword>
<evidence type="ECO:0000313" key="2">
    <source>
        <dbReference type="EMBL" id="AIE88113.1"/>
    </source>
</evidence>
<dbReference type="HOGENOM" id="CLU_1945564_0_0_0"/>
<dbReference type="EMBL" id="CP007139">
    <property type="protein sequence ID" value="AIE88113.1"/>
    <property type="molecule type" value="Genomic_DNA"/>
</dbReference>
<keyword evidence="1" id="KW-0472">Membrane</keyword>
<dbReference type="STRING" id="661478.OP10G_4745"/>
<dbReference type="KEGG" id="fgi:OP10G_4745"/>
<accession>A0A068NX84</accession>
<evidence type="ECO:0000256" key="1">
    <source>
        <dbReference type="SAM" id="Phobius"/>
    </source>
</evidence>
<keyword evidence="1" id="KW-1133">Transmembrane helix</keyword>
<dbReference type="RefSeq" id="WP_025228023.1">
    <property type="nucleotide sequence ID" value="NZ_CP007139.1"/>
</dbReference>